<name>A0A8I2YN94_9AGAM</name>
<organism evidence="2 3">
    <name type="scientific">Boletus reticuloceps</name>
    <dbReference type="NCBI Taxonomy" id="495285"/>
    <lineage>
        <taxon>Eukaryota</taxon>
        <taxon>Fungi</taxon>
        <taxon>Dikarya</taxon>
        <taxon>Basidiomycota</taxon>
        <taxon>Agaricomycotina</taxon>
        <taxon>Agaricomycetes</taxon>
        <taxon>Agaricomycetidae</taxon>
        <taxon>Boletales</taxon>
        <taxon>Boletineae</taxon>
        <taxon>Boletaceae</taxon>
        <taxon>Boletoideae</taxon>
        <taxon>Boletus</taxon>
    </lineage>
</organism>
<proteinExistence type="predicted"/>
<accession>A0A8I2YN94</accession>
<evidence type="ECO:0000313" key="3">
    <source>
        <dbReference type="Proteomes" id="UP000683000"/>
    </source>
</evidence>
<dbReference type="Proteomes" id="UP000683000">
    <property type="component" value="Unassembled WGS sequence"/>
</dbReference>
<dbReference type="AlphaFoldDB" id="A0A8I2YN94"/>
<dbReference type="EMBL" id="JAGFBS010000019">
    <property type="protein sequence ID" value="KAG6374182.1"/>
    <property type="molecule type" value="Genomic_DNA"/>
</dbReference>
<keyword evidence="3" id="KW-1185">Reference proteome</keyword>
<reference evidence="2" key="1">
    <citation type="submission" date="2021-03" db="EMBL/GenBank/DDBJ databases">
        <title>Evolutionary innovations through gain and loss of genes in the ectomycorrhizal Boletales.</title>
        <authorList>
            <person name="Wu G."/>
            <person name="Miyauchi S."/>
            <person name="Morin E."/>
            <person name="Yang Z.-L."/>
            <person name="Xu J."/>
            <person name="Martin F.M."/>
        </authorList>
    </citation>
    <scope>NUCLEOTIDE SEQUENCE</scope>
    <source>
        <strain evidence="2">BR01</strain>
    </source>
</reference>
<gene>
    <name evidence="2" type="ORF">JVT61DRAFT_4835</name>
</gene>
<evidence type="ECO:0000256" key="1">
    <source>
        <dbReference type="SAM" id="MobiDB-lite"/>
    </source>
</evidence>
<comment type="caution">
    <text evidence="2">The sequence shown here is derived from an EMBL/GenBank/DDBJ whole genome shotgun (WGS) entry which is preliminary data.</text>
</comment>
<feature type="region of interest" description="Disordered" evidence="1">
    <location>
        <begin position="1"/>
        <end position="32"/>
    </location>
</feature>
<sequence length="93" mass="9852">MPPRRAHACPATPSDLPEESSPVGNDPIEDADVDDIPGISWNVAAHSSPFPQVPPSVAAPPRLSRAPLSGSMRMLMSMLTSPKPLPSWKTFPG</sequence>
<evidence type="ECO:0000313" key="2">
    <source>
        <dbReference type="EMBL" id="KAG6374182.1"/>
    </source>
</evidence>
<protein>
    <submittedName>
        <fullName evidence="2">Uncharacterized protein</fullName>
    </submittedName>
</protein>